<evidence type="ECO:0000313" key="4">
    <source>
        <dbReference type="Proteomes" id="UP000429607"/>
    </source>
</evidence>
<dbReference type="EMBL" id="QXFV01000036">
    <property type="protein sequence ID" value="KAE9051677.1"/>
    <property type="molecule type" value="Genomic_DNA"/>
</dbReference>
<gene>
    <name evidence="2" type="ORF">PR001_g1224</name>
    <name evidence="1" type="ORF">PR002_g1315</name>
    <name evidence="3" type="ORF">PR003_g1349</name>
</gene>
<dbReference type="Proteomes" id="UP000429607">
    <property type="component" value="Unassembled WGS sequence"/>
</dbReference>
<name>A0A6A4FVM0_9STRA</name>
<evidence type="ECO:0000313" key="6">
    <source>
        <dbReference type="Proteomes" id="UP000435112"/>
    </source>
</evidence>
<dbReference type="Proteomes" id="UP000434957">
    <property type="component" value="Unassembled WGS sequence"/>
</dbReference>
<keyword evidence="5" id="KW-1185">Reference proteome</keyword>
<proteinExistence type="predicted"/>
<sequence length="53" mass="5525">MFPVDAALCRHSVLCFPVPFLSALPAQSICSAGGDAGSNVVVFVHVVSLHTKK</sequence>
<protein>
    <submittedName>
        <fullName evidence="3">Uncharacterized protein</fullName>
    </submittedName>
</protein>
<dbReference type="EMBL" id="QXFT01000036">
    <property type="protein sequence ID" value="KAE9358328.1"/>
    <property type="molecule type" value="Genomic_DNA"/>
</dbReference>
<comment type="caution">
    <text evidence="3">The sequence shown here is derived from an EMBL/GenBank/DDBJ whole genome shotgun (WGS) entry which is preliminary data.</text>
</comment>
<evidence type="ECO:0000313" key="1">
    <source>
        <dbReference type="EMBL" id="KAE9046990.1"/>
    </source>
</evidence>
<evidence type="ECO:0000313" key="2">
    <source>
        <dbReference type="EMBL" id="KAE9051677.1"/>
    </source>
</evidence>
<evidence type="ECO:0000313" key="3">
    <source>
        <dbReference type="EMBL" id="KAE9358328.1"/>
    </source>
</evidence>
<accession>A0A6A4FVM0</accession>
<dbReference type="AlphaFoldDB" id="A0A6A4FVM0"/>
<dbReference type="EMBL" id="QXFU01000037">
    <property type="protein sequence ID" value="KAE9046990.1"/>
    <property type="molecule type" value="Genomic_DNA"/>
</dbReference>
<dbReference type="Proteomes" id="UP000435112">
    <property type="component" value="Unassembled WGS sequence"/>
</dbReference>
<organism evidence="3 5">
    <name type="scientific">Phytophthora rubi</name>
    <dbReference type="NCBI Taxonomy" id="129364"/>
    <lineage>
        <taxon>Eukaryota</taxon>
        <taxon>Sar</taxon>
        <taxon>Stramenopiles</taxon>
        <taxon>Oomycota</taxon>
        <taxon>Peronosporomycetes</taxon>
        <taxon>Peronosporales</taxon>
        <taxon>Peronosporaceae</taxon>
        <taxon>Phytophthora</taxon>
    </lineage>
</organism>
<reference evidence="3 5" key="1">
    <citation type="submission" date="2018-08" db="EMBL/GenBank/DDBJ databases">
        <title>Genomic investigation of the strawberry pathogen Phytophthora fragariae indicates pathogenicity is determined by transcriptional variation in three key races.</title>
        <authorList>
            <person name="Adams T.M."/>
            <person name="Armitage A.D."/>
            <person name="Sobczyk M.K."/>
            <person name="Bates H.J."/>
            <person name="Dunwell J.M."/>
            <person name="Nellist C.F."/>
            <person name="Harrison R.J."/>
        </authorList>
    </citation>
    <scope>NUCLEOTIDE SEQUENCE [LARGE SCALE GENOMIC DNA]</scope>
    <source>
        <strain evidence="2 4">SCRP249</strain>
        <strain evidence="1 6">SCRP324</strain>
        <strain evidence="3 5">SCRP333</strain>
    </source>
</reference>
<evidence type="ECO:0000313" key="5">
    <source>
        <dbReference type="Proteomes" id="UP000434957"/>
    </source>
</evidence>